<dbReference type="InterPro" id="IPR011989">
    <property type="entry name" value="ARM-like"/>
</dbReference>
<dbReference type="SUPFAM" id="SSF48695">
    <property type="entry name" value="Multiheme cytochromes"/>
    <property type="match status" value="1"/>
</dbReference>
<evidence type="ECO:0000259" key="6">
    <source>
        <dbReference type="Pfam" id="PF09699"/>
    </source>
</evidence>
<dbReference type="PANTHER" id="PTHR35038">
    <property type="entry name" value="DISSIMILATORY SULFITE REDUCTASE SIRA"/>
    <property type="match status" value="1"/>
</dbReference>
<dbReference type="Pfam" id="PF09699">
    <property type="entry name" value="Paired_CXXCH_1"/>
    <property type="match status" value="1"/>
</dbReference>
<dbReference type="InterPro" id="IPR036280">
    <property type="entry name" value="Multihaem_cyt_sf"/>
</dbReference>
<protein>
    <submittedName>
        <fullName evidence="8">Uncharacterized protein</fullName>
    </submittedName>
</protein>
<feature type="domain" description="Cytochrome c-552/4" evidence="7">
    <location>
        <begin position="161"/>
        <end position="201"/>
    </location>
</feature>
<reference evidence="8 9" key="1">
    <citation type="submission" date="2015-11" db="EMBL/GenBank/DDBJ databases">
        <title>Draft genome of Sulfurovum riftiae 1812E, a member of the Epsilonproteobacteria isolated from the tube of the deep-sea hydrothermal vent tubewom Riftia pachyptila.</title>
        <authorList>
            <person name="Vetriani C."/>
            <person name="Giovannelli D."/>
        </authorList>
    </citation>
    <scope>NUCLEOTIDE SEQUENCE [LARGE SCALE GENOMIC DNA]</scope>
    <source>
        <strain evidence="8 9">1812E</strain>
    </source>
</reference>
<feature type="signal peptide" evidence="5">
    <location>
        <begin position="1"/>
        <end position="17"/>
    </location>
</feature>
<evidence type="ECO:0000256" key="5">
    <source>
        <dbReference type="SAM" id="SignalP"/>
    </source>
</evidence>
<name>A0A151CE35_9BACT</name>
<feature type="domain" description="Doubled CXXCH motif" evidence="6">
    <location>
        <begin position="309"/>
        <end position="341"/>
    </location>
</feature>
<evidence type="ECO:0000313" key="9">
    <source>
        <dbReference type="Proteomes" id="UP000075359"/>
    </source>
</evidence>
<dbReference type="SUPFAM" id="SSF48452">
    <property type="entry name" value="TPR-like"/>
    <property type="match status" value="1"/>
</dbReference>
<evidence type="ECO:0000313" key="8">
    <source>
        <dbReference type="EMBL" id="KYJ85781.1"/>
    </source>
</evidence>
<dbReference type="InterPro" id="IPR010177">
    <property type="entry name" value="Paired_CXXCH_1"/>
</dbReference>
<dbReference type="PANTHER" id="PTHR35038:SF8">
    <property type="entry name" value="C-TYPE POLYHEME CYTOCHROME OMCC"/>
    <property type="match status" value="1"/>
</dbReference>
<dbReference type="RefSeq" id="WP_082792137.1">
    <property type="nucleotide sequence ID" value="NZ_LNKT01000067.1"/>
</dbReference>
<dbReference type="InterPro" id="IPR051829">
    <property type="entry name" value="Multiheme_Cytochr_ET"/>
</dbReference>
<dbReference type="STRING" id="1630136.AS592_03310"/>
<dbReference type="InterPro" id="IPR019734">
    <property type="entry name" value="TPR_rpt"/>
</dbReference>
<evidence type="ECO:0000256" key="2">
    <source>
        <dbReference type="ARBA" id="ARBA00022737"/>
    </source>
</evidence>
<dbReference type="PROSITE" id="PS50005">
    <property type="entry name" value="TPR"/>
    <property type="match status" value="2"/>
</dbReference>
<sequence>MRKLFFLLLLFLSVLMADNNATYVGDSACASCHSKETKEWKGSHHDLAMKEPNDKTVVGDFDNATFELHGIKNSFYKKGKKFFIRTDGEDGKLHDYEVAYTFGVYPLQQYLIKFPDGRYQVPDIAWDSRSKEEGGQRWFHIHQDEVIKAGDVLHWTGINFNWNFMCADCHSTNLKKNYDPQTKSYHTTWDVINVSCEACHGPASKHLAWTKQQEGDPAHKGFPLSLQYKKGRWDVNTTTLKSTINRQEIEVCARCHSRRSQLDDTFKPADKFRDHYLPAQLTEGLYFADGKIQDEVYVYNSFLQSKMYAKGVTCSDCHNPHTLNRRAEGDKVCFQCHKEQKYTSTAHHFHKEGSSGASCISCHMPARTYMGVDSRNDHSFRIPRPDISVDMPEIPNACNLCHTDKDAKWSTKAVKKWYGKIPVGKQNFAHAMQSLRRNSADAPKSLYAVLMSDAPDIAKATVTAYLGSYPSKQTYTTTLQMLRNSDGTIRLSALRALESFPPNMRIREVFKMLADPLKTVRTEAARQLSAFPAGQLDERNRLLLEKALQEYKDTLIFNADRPESQLSLAMLYINQKKPEEAEKAYNEALRLQPMFAPAYINYSDFLRSSGRDKKAYELLQAGLEKMPEVASLHYSLGLWYVRNKENVKALEEFKKAVELDENNARYSYVYAVALGEKNPQEAIKVLEAIYPKHTGDRQIVSGLAYYYKQVGNVKKSEEYEKKLRSLQNFSVR</sequence>
<evidence type="ECO:0000256" key="3">
    <source>
        <dbReference type="ARBA" id="ARBA00022803"/>
    </source>
</evidence>
<dbReference type="AlphaFoldDB" id="A0A151CE35"/>
<dbReference type="Gene3D" id="1.25.40.10">
    <property type="entry name" value="Tetratricopeptide repeat domain"/>
    <property type="match status" value="1"/>
</dbReference>
<dbReference type="GO" id="GO:0016491">
    <property type="term" value="F:oxidoreductase activity"/>
    <property type="evidence" value="ECO:0007669"/>
    <property type="project" value="TreeGrafter"/>
</dbReference>
<proteinExistence type="predicted"/>
<feature type="chain" id="PRO_5007578385" evidence="5">
    <location>
        <begin position="18"/>
        <end position="732"/>
    </location>
</feature>
<accession>A0A151CE35</accession>
<dbReference type="InterPro" id="IPR013105">
    <property type="entry name" value="TPR_2"/>
</dbReference>
<feature type="repeat" description="TPR" evidence="4">
    <location>
        <begin position="630"/>
        <end position="663"/>
    </location>
</feature>
<dbReference type="EMBL" id="LNKT01000067">
    <property type="protein sequence ID" value="KYJ85781.1"/>
    <property type="molecule type" value="Genomic_DNA"/>
</dbReference>
<dbReference type="Pfam" id="PF07719">
    <property type="entry name" value="TPR_2"/>
    <property type="match status" value="1"/>
</dbReference>
<feature type="repeat" description="TPR" evidence="4">
    <location>
        <begin position="562"/>
        <end position="595"/>
    </location>
</feature>
<keyword evidence="9" id="KW-1185">Reference proteome</keyword>
<gene>
    <name evidence="8" type="ORF">AS592_03310</name>
</gene>
<dbReference type="InterPro" id="IPR011990">
    <property type="entry name" value="TPR-like_helical_dom_sf"/>
</dbReference>
<dbReference type="OrthoDB" id="9780421at2"/>
<evidence type="ECO:0000259" key="7">
    <source>
        <dbReference type="Pfam" id="PF13435"/>
    </source>
</evidence>
<comment type="caution">
    <text evidence="8">The sequence shown here is derived from an EMBL/GenBank/DDBJ whole genome shotgun (WGS) entry which is preliminary data.</text>
</comment>
<keyword evidence="3 4" id="KW-0802">TPR repeat</keyword>
<keyword evidence="1 5" id="KW-0732">Signal</keyword>
<dbReference type="InterPro" id="IPR023155">
    <property type="entry name" value="Cyt_c-552/4"/>
</dbReference>
<dbReference type="Gene3D" id="1.25.10.10">
    <property type="entry name" value="Leucine-rich Repeat Variant"/>
    <property type="match status" value="1"/>
</dbReference>
<keyword evidence="2" id="KW-0677">Repeat</keyword>
<dbReference type="SMART" id="SM00028">
    <property type="entry name" value="TPR"/>
    <property type="match status" value="2"/>
</dbReference>
<feature type="domain" description="Cytochrome c-552/4" evidence="7">
    <location>
        <begin position="28"/>
        <end position="54"/>
    </location>
</feature>
<evidence type="ECO:0000256" key="1">
    <source>
        <dbReference type="ARBA" id="ARBA00022729"/>
    </source>
</evidence>
<dbReference type="Pfam" id="PF13435">
    <property type="entry name" value="Cytochrome_C554"/>
    <property type="match status" value="2"/>
</dbReference>
<dbReference type="Proteomes" id="UP000075359">
    <property type="component" value="Unassembled WGS sequence"/>
</dbReference>
<evidence type="ECO:0000256" key="4">
    <source>
        <dbReference type="PROSITE-ProRule" id="PRU00339"/>
    </source>
</evidence>
<dbReference type="Gene3D" id="1.10.1130.10">
    <property type="entry name" value="Flavocytochrome C3, Chain A"/>
    <property type="match status" value="2"/>
</dbReference>
<organism evidence="8 9">
    <name type="scientific">Sulfurovum riftiae</name>
    <dbReference type="NCBI Taxonomy" id="1630136"/>
    <lineage>
        <taxon>Bacteria</taxon>
        <taxon>Pseudomonadati</taxon>
        <taxon>Campylobacterota</taxon>
        <taxon>Epsilonproteobacteria</taxon>
        <taxon>Campylobacterales</taxon>
        <taxon>Sulfurovaceae</taxon>
        <taxon>Sulfurovum</taxon>
    </lineage>
</organism>